<protein>
    <recommendedName>
        <fullName evidence="3">F-box domain-containing protein</fullName>
    </recommendedName>
</protein>
<comment type="caution">
    <text evidence="1">The sequence shown here is derived from an EMBL/GenBank/DDBJ whole genome shotgun (WGS) entry which is preliminary data.</text>
</comment>
<organism evidence="1 2">
    <name type="scientific">Marasmius oreades</name>
    <name type="common">fairy-ring Marasmius</name>
    <dbReference type="NCBI Taxonomy" id="181124"/>
    <lineage>
        <taxon>Eukaryota</taxon>
        <taxon>Fungi</taxon>
        <taxon>Dikarya</taxon>
        <taxon>Basidiomycota</taxon>
        <taxon>Agaricomycotina</taxon>
        <taxon>Agaricomycetes</taxon>
        <taxon>Agaricomycetidae</taxon>
        <taxon>Agaricales</taxon>
        <taxon>Marasmiineae</taxon>
        <taxon>Marasmiaceae</taxon>
        <taxon>Marasmius</taxon>
    </lineage>
</organism>
<dbReference type="SUPFAM" id="SSF52047">
    <property type="entry name" value="RNI-like"/>
    <property type="match status" value="1"/>
</dbReference>
<dbReference type="Proteomes" id="UP001049176">
    <property type="component" value="Chromosome 5"/>
</dbReference>
<name>A0A9P7RZL5_9AGAR</name>
<dbReference type="OrthoDB" id="2930754at2759"/>
<sequence>MRTELSHSLWYAVVDARSSIICSTPSLWAYIGLDVERWYYHWADDSAATDGITRLTDGVQLFLDRSKSAPLNLDLTIKMRSSVPVGPTTKLLDVLAQSMTRWRVVFLNISPEIFEHPALQLLPQSLQHVTWTDPSSDLHVNLFNKCPSLTSLNLFHIQIPYRFQRESPRIKTLDITLDASSATLIPGATGFLDELFVGQSCSLSSPLLPHLTDLNLFMNRDSFKEEPLVRAVTSRWLPNLEDATKAGVACLRSFRLMMMNHDFVPTLEPLLYLRDAGLRVDVFPTLELD</sequence>
<dbReference type="EMBL" id="CM032185">
    <property type="protein sequence ID" value="KAG7091873.1"/>
    <property type="molecule type" value="Genomic_DNA"/>
</dbReference>
<dbReference type="GeneID" id="66077350"/>
<evidence type="ECO:0008006" key="3">
    <source>
        <dbReference type="Google" id="ProtNLM"/>
    </source>
</evidence>
<proteinExistence type="predicted"/>
<dbReference type="RefSeq" id="XP_043008343.1">
    <property type="nucleotide sequence ID" value="XM_043153059.1"/>
</dbReference>
<evidence type="ECO:0000313" key="1">
    <source>
        <dbReference type="EMBL" id="KAG7091873.1"/>
    </source>
</evidence>
<accession>A0A9P7RZL5</accession>
<reference evidence="1" key="1">
    <citation type="journal article" date="2021" name="Genome Biol. Evol.">
        <title>The assembled and annotated genome of the fairy-ring fungus Marasmius oreades.</title>
        <authorList>
            <person name="Hiltunen M."/>
            <person name="Ament-Velasquez S.L."/>
            <person name="Johannesson H."/>
        </authorList>
    </citation>
    <scope>NUCLEOTIDE SEQUENCE</scope>
    <source>
        <strain evidence="1">03SP1</strain>
    </source>
</reference>
<dbReference type="AlphaFoldDB" id="A0A9P7RZL5"/>
<gene>
    <name evidence="1" type="ORF">E1B28_008274</name>
</gene>
<evidence type="ECO:0000313" key="2">
    <source>
        <dbReference type="Proteomes" id="UP001049176"/>
    </source>
</evidence>
<keyword evidence="2" id="KW-1185">Reference proteome</keyword>
<dbReference type="KEGG" id="more:E1B28_008274"/>